<dbReference type="Gene3D" id="3.40.50.300">
    <property type="entry name" value="P-loop containing nucleotide triphosphate hydrolases"/>
    <property type="match status" value="2"/>
</dbReference>
<comment type="caution">
    <text evidence="12">The sequence shown here is derived from an EMBL/GenBank/DDBJ whole genome shotgun (WGS) entry which is preliminary data.</text>
</comment>
<evidence type="ECO:0000256" key="8">
    <source>
        <dbReference type="ARBA" id="ARBA00023128"/>
    </source>
</evidence>
<evidence type="ECO:0000313" key="13">
    <source>
        <dbReference type="Proteomes" id="UP000816034"/>
    </source>
</evidence>
<dbReference type="Pfam" id="PF12513">
    <property type="entry name" value="SUV3_C"/>
    <property type="match status" value="1"/>
</dbReference>
<sequence>MKKFILSTSNNTNCKSAFSHHHEDVRMASYLLRPERFYALASSVKFLMTQDALFGMRNFSTQNASLYGEDNYQNNNNRKFGNTSFTPNNEESRKFKDHERKKVPPQHYAQKSRDTWPMFKDEQLENDDTRHNNMNRNRSRHHHQGHQFNRTHNKTQQERNKSETSVENEVASMVSKLLSRSNFEQKQVDRYKDWKYPKFTIKCPDNFDFTSAPTKEHDPTLMLTPFDEDKAKMFKTFMLNYVKKNSSFKAKCTSMNYEFLFDIFCLEILERAKIQPEIATLVDEVINFHPEKIVMRNQKGGDDSIFSNVINTDMKLYDFATITEHTLGNSNFSTELSKWFNTFIQQKYPSDFRLYIEALRCCDMTNPFKFYKKSIPFGRKVIYHLGPTNSGKTHAALTALSTAENGVYCGPLRLLAQEVFTKMNTRYGCKCNLLTGQEKRIIPGANHVACTVEMADLNEIYDVAVIDEIQMISDAQRGSAWTRALLGLKAREIHVCGDGSALEIVKNLVFGDNSKLSEDTSIEVIEVDNPNHIPTEDETATGENLYHYHQPVAADKLLYFSKPGISDTLEVVPYTRMKPLEICSESLQGDVKNIKDFDCIVTFSRNEIYEIKKLIEVNTGIKCCVIYGALPPEVRTDQAELFNDSADKEQDEFGNRDYSVLVASDAVGMGLNLNIKRVVFYKMSKFENAKQSNAPLEPSLVKQIAGRAGRRGFHEHGQVTTFFDTDLEYLHQCMNSPNTAIEQAGLFPEWSQIEEFAKVYKNLKDNDEITAIPIRDVLEKFFSLSKIHKDFFFCDVQETLELAAAIDEAGPNMTLKQKFDFVNAPVPGFDRAKEMHIRYVEDFSNPKIATVPLHIDLQNILRILDKIREKSKTESKIQTGFNSVGVYLQEALKNIEFYHRMIDLYMWLANKYPLRFDKDAAEQARDVLMSELTESLFNQTEENKKLKSIGMLKENAPRAFEYVSFKRNNRNPNQPPLDPSLQGLRRVMIGGKEYFRKNQYQVVTLDGKQTKDIVDVMVETMDQEQKQ</sequence>
<evidence type="ECO:0000256" key="2">
    <source>
        <dbReference type="ARBA" id="ARBA00012552"/>
    </source>
</evidence>
<dbReference type="InterPro" id="IPR050699">
    <property type="entry name" value="RNA-DNA_Helicase"/>
</dbReference>
<dbReference type="EMBL" id="PYSW02000075">
    <property type="protein sequence ID" value="KAG2370893.1"/>
    <property type="molecule type" value="Genomic_DNA"/>
</dbReference>
<dbReference type="Pfam" id="PF22527">
    <property type="entry name" value="DEXQc_Suv3"/>
    <property type="match status" value="1"/>
</dbReference>
<dbReference type="InterPro" id="IPR044774">
    <property type="entry name" value="Suv3_DEXQc"/>
</dbReference>
<dbReference type="Proteomes" id="UP000816034">
    <property type="component" value="Unassembled WGS sequence"/>
</dbReference>
<dbReference type="Pfam" id="PF00271">
    <property type="entry name" value="Helicase_C"/>
    <property type="match status" value="1"/>
</dbReference>
<dbReference type="AlphaFoldDB" id="A0AA88GBF0"/>
<feature type="region of interest" description="Disordered" evidence="10">
    <location>
        <begin position="68"/>
        <end position="166"/>
    </location>
</feature>
<dbReference type="PANTHER" id="PTHR12131:SF1">
    <property type="entry name" value="ATP-DEPENDENT RNA HELICASE SUPV3L1, MITOCHONDRIAL-RELATED"/>
    <property type="match status" value="1"/>
</dbReference>
<dbReference type="InterPro" id="IPR027417">
    <property type="entry name" value="P-loop_NTPase"/>
</dbReference>
<dbReference type="RefSeq" id="XP_044541757.1">
    <property type="nucleotide sequence ID" value="XM_044689681.1"/>
</dbReference>
<proteinExistence type="predicted"/>
<name>A0AA88GBF0_NAELO</name>
<accession>A0AA88GBF0</accession>
<feature type="domain" description="Helicase C-terminal" evidence="11">
    <location>
        <begin position="586"/>
        <end position="755"/>
    </location>
</feature>
<dbReference type="PANTHER" id="PTHR12131">
    <property type="entry name" value="ATP-DEPENDENT RNA AND DNA HELICASE"/>
    <property type="match status" value="1"/>
</dbReference>
<dbReference type="GO" id="GO:0045025">
    <property type="term" value="C:mitochondrial degradosome"/>
    <property type="evidence" value="ECO:0007669"/>
    <property type="project" value="TreeGrafter"/>
</dbReference>
<comment type="subcellular location">
    <subcellularLocation>
        <location evidence="1">Mitochondrion</location>
    </subcellularLocation>
</comment>
<evidence type="ECO:0000256" key="6">
    <source>
        <dbReference type="ARBA" id="ARBA00022840"/>
    </source>
</evidence>
<dbReference type="PROSITE" id="PS51194">
    <property type="entry name" value="HELICASE_CTER"/>
    <property type="match status" value="1"/>
</dbReference>
<dbReference type="InterPro" id="IPR055206">
    <property type="entry name" value="DEXQc_SUV3"/>
</dbReference>
<dbReference type="InterPro" id="IPR001650">
    <property type="entry name" value="Helicase_C-like"/>
</dbReference>
<keyword evidence="3" id="KW-0547">Nucleotide-binding</keyword>
<keyword evidence="4" id="KW-0378">Hydrolase</keyword>
<keyword evidence="8" id="KW-0496">Mitochondrion</keyword>
<dbReference type="SMART" id="SM00490">
    <property type="entry name" value="HELICc"/>
    <property type="match status" value="1"/>
</dbReference>
<keyword evidence="7" id="KW-0809">Transit peptide</keyword>
<reference evidence="12 13" key="1">
    <citation type="journal article" date="2018" name="BMC Genomics">
        <title>The genome of Naegleria lovaniensis, the basis for a comparative approach to unravel pathogenicity factors of the human pathogenic amoeba N. fowleri.</title>
        <authorList>
            <person name="Liechti N."/>
            <person name="Schurch N."/>
            <person name="Bruggmann R."/>
            <person name="Wittwer M."/>
        </authorList>
    </citation>
    <scope>NUCLEOTIDE SEQUENCE [LARGE SCALE GENOMIC DNA]</scope>
    <source>
        <strain evidence="12 13">ATCC 30569</strain>
    </source>
</reference>
<keyword evidence="6" id="KW-0067">ATP-binding</keyword>
<evidence type="ECO:0000256" key="10">
    <source>
        <dbReference type="SAM" id="MobiDB-lite"/>
    </source>
</evidence>
<evidence type="ECO:0000256" key="9">
    <source>
        <dbReference type="ARBA" id="ARBA00047984"/>
    </source>
</evidence>
<evidence type="ECO:0000313" key="12">
    <source>
        <dbReference type="EMBL" id="KAG2370893.1"/>
    </source>
</evidence>
<keyword evidence="5" id="KW-0347">Helicase</keyword>
<dbReference type="FunFam" id="3.40.50.300:FF:000957">
    <property type="entry name" value="ATP-dependent RNA helicase SUV3L, mitochondrial"/>
    <property type="match status" value="1"/>
</dbReference>
<feature type="compositionally biased region" description="Basic and acidic residues" evidence="10">
    <location>
        <begin position="155"/>
        <end position="164"/>
    </location>
</feature>
<dbReference type="GeneID" id="68106221"/>
<feature type="compositionally biased region" description="Polar residues" evidence="10">
    <location>
        <begin position="68"/>
        <end position="89"/>
    </location>
</feature>
<dbReference type="CDD" id="cd18805">
    <property type="entry name" value="SF2_C_suv3"/>
    <property type="match status" value="1"/>
</dbReference>
<evidence type="ECO:0000256" key="4">
    <source>
        <dbReference type="ARBA" id="ARBA00022801"/>
    </source>
</evidence>
<feature type="compositionally biased region" description="Basic residues" evidence="10">
    <location>
        <begin position="137"/>
        <end position="153"/>
    </location>
</feature>
<dbReference type="InterPro" id="IPR022192">
    <property type="entry name" value="SUV3_C"/>
</dbReference>
<dbReference type="GO" id="GO:0003724">
    <property type="term" value="F:RNA helicase activity"/>
    <property type="evidence" value="ECO:0007669"/>
    <property type="project" value="UniProtKB-EC"/>
</dbReference>
<dbReference type="CDD" id="cd17913">
    <property type="entry name" value="DEXQc_Suv3"/>
    <property type="match status" value="1"/>
</dbReference>
<evidence type="ECO:0000256" key="3">
    <source>
        <dbReference type="ARBA" id="ARBA00022741"/>
    </source>
</evidence>
<evidence type="ECO:0000259" key="11">
    <source>
        <dbReference type="PROSITE" id="PS51194"/>
    </source>
</evidence>
<dbReference type="Gene3D" id="1.20.58.1080">
    <property type="match status" value="1"/>
</dbReference>
<evidence type="ECO:0000256" key="5">
    <source>
        <dbReference type="ARBA" id="ARBA00022806"/>
    </source>
</evidence>
<comment type="catalytic activity">
    <reaction evidence="9">
        <text>ATP + H2O = ADP + phosphate + H(+)</text>
        <dbReference type="Rhea" id="RHEA:13065"/>
        <dbReference type="ChEBI" id="CHEBI:15377"/>
        <dbReference type="ChEBI" id="CHEBI:15378"/>
        <dbReference type="ChEBI" id="CHEBI:30616"/>
        <dbReference type="ChEBI" id="CHEBI:43474"/>
        <dbReference type="ChEBI" id="CHEBI:456216"/>
        <dbReference type="EC" id="3.6.4.13"/>
    </reaction>
</comment>
<dbReference type="GO" id="GO:0016787">
    <property type="term" value="F:hydrolase activity"/>
    <property type="evidence" value="ECO:0007669"/>
    <property type="project" value="UniProtKB-KW"/>
</dbReference>
<evidence type="ECO:0000256" key="1">
    <source>
        <dbReference type="ARBA" id="ARBA00004173"/>
    </source>
</evidence>
<dbReference type="GO" id="GO:0005524">
    <property type="term" value="F:ATP binding"/>
    <property type="evidence" value="ECO:0007669"/>
    <property type="project" value="UniProtKB-KW"/>
</dbReference>
<keyword evidence="13" id="KW-1185">Reference proteome</keyword>
<dbReference type="SUPFAM" id="SSF52540">
    <property type="entry name" value="P-loop containing nucleoside triphosphate hydrolases"/>
    <property type="match status" value="1"/>
</dbReference>
<feature type="compositionally biased region" description="Basic and acidic residues" evidence="10">
    <location>
        <begin position="90"/>
        <end position="102"/>
    </location>
</feature>
<dbReference type="EC" id="3.6.4.13" evidence="2"/>
<dbReference type="GO" id="GO:0000965">
    <property type="term" value="P:mitochondrial RNA 3'-end processing"/>
    <property type="evidence" value="ECO:0007669"/>
    <property type="project" value="TreeGrafter"/>
</dbReference>
<protein>
    <recommendedName>
        <fullName evidence="2">RNA helicase</fullName>
        <ecNumber evidence="2">3.6.4.13</ecNumber>
    </recommendedName>
</protein>
<evidence type="ECO:0000256" key="7">
    <source>
        <dbReference type="ARBA" id="ARBA00022946"/>
    </source>
</evidence>
<organism evidence="12 13">
    <name type="scientific">Naegleria lovaniensis</name>
    <name type="common">Amoeba</name>
    <dbReference type="NCBI Taxonomy" id="51637"/>
    <lineage>
        <taxon>Eukaryota</taxon>
        <taxon>Discoba</taxon>
        <taxon>Heterolobosea</taxon>
        <taxon>Tetramitia</taxon>
        <taxon>Eutetramitia</taxon>
        <taxon>Vahlkampfiidae</taxon>
        <taxon>Naegleria</taxon>
    </lineage>
</organism>
<feature type="compositionally biased region" description="Basic and acidic residues" evidence="10">
    <location>
        <begin position="111"/>
        <end position="131"/>
    </location>
</feature>
<gene>
    <name evidence="12" type="ORF">C9374_013768</name>
</gene>